<keyword evidence="5 11" id="KW-0808">Transferase</keyword>
<protein>
    <recommendedName>
        <fullName evidence="3">histidine kinase</fullName>
        <ecNumber evidence="3">2.7.13.3</ecNumber>
    </recommendedName>
</protein>
<dbReference type="PROSITE" id="PS50885">
    <property type="entry name" value="HAMP"/>
    <property type="match status" value="1"/>
</dbReference>
<evidence type="ECO:0000256" key="2">
    <source>
        <dbReference type="ARBA" id="ARBA00004370"/>
    </source>
</evidence>
<dbReference type="CDD" id="cd06225">
    <property type="entry name" value="HAMP"/>
    <property type="match status" value="1"/>
</dbReference>
<evidence type="ECO:0000313" key="11">
    <source>
        <dbReference type="EMBL" id="OPJ61953.1"/>
    </source>
</evidence>
<dbReference type="Pfam" id="PF00672">
    <property type="entry name" value="HAMP"/>
    <property type="match status" value="1"/>
</dbReference>
<evidence type="ECO:0000256" key="4">
    <source>
        <dbReference type="ARBA" id="ARBA00022553"/>
    </source>
</evidence>
<comment type="subcellular location">
    <subcellularLocation>
        <location evidence="2">Membrane</location>
    </subcellularLocation>
</comment>
<dbReference type="PRINTS" id="PR00344">
    <property type="entry name" value="BCTRLSENSOR"/>
</dbReference>
<dbReference type="Gene3D" id="3.30.450.20">
    <property type="entry name" value="PAS domain"/>
    <property type="match status" value="2"/>
</dbReference>
<dbReference type="SUPFAM" id="SSF158472">
    <property type="entry name" value="HAMP domain-like"/>
    <property type="match status" value="1"/>
</dbReference>
<dbReference type="InterPro" id="IPR036890">
    <property type="entry name" value="HATPase_C_sf"/>
</dbReference>
<gene>
    <name evidence="11" type="primary">yehU_4</name>
    <name evidence="11" type="ORF">CLORY_20450</name>
</gene>
<sequence length="598" mass="68344">MKIKFFSQIKLMHKFLLSYFLLIIIPLLLLSMLTYQKVSTLIESYITYSSKQAFDQTNLFLSYKLYRFLNVCNVVGIDDNLISILAKNPYEYDIHDQIKDMTNLRKFLDSFQDTVDIYKVRVYLNDVFTYSSENVNILGNYQAKHSRWYGILKQSGKKNLWCPSSYLDKISDTDPNLLSVVTSIRNPNDYSQDIGFVRIDFQKGMIDQIIKNANTIDKGLTYIQNSRGTIVTASNMKLLKKYKITTKLAMRLSNNTNKLSTVNIHGNDCLVESSIIANTDWYMVTIIPTDSIFSKIRSIRNDLILLLLIIGTIAFTLAFYFSNSLTKRIYKLIKAMRKVHEGNLNSFVNNTSSDEIGELIENYNYMLSQMGILIEKQYKSGKAVKNAELKALQAQINPHFLYNTLDMINWLSYKNMNKEISEAVKNLAKFYKLSLNKGKAITKIKDELTHVSLYVEIQNMRYSNRINLSIDIDEKIKDYDIPKITLQPIVENSIIHGILGRGNECGNISITSETDDDIITIFVKDDGIGIPEDMLDKILSGEINSQKGSGYGLKNIDDRIKLSYGEQYGLTYKSVLSEGTTVEIKIPAVKCGDSHNIN</sequence>
<evidence type="ECO:0000313" key="12">
    <source>
        <dbReference type="Proteomes" id="UP000190080"/>
    </source>
</evidence>
<dbReference type="Pfam" id="PF02518">
    <property type="entry name" value="HATPase_c"/>
    <property type="match status" value="1"/>
</dbReference>
<evidence type="ECO:0000256" key="7">
    <source>
        <dbReference type="ARBA" id="ARBA00023012"/>
    </source>
</evidence>
<dbReference type="PANTHER" id="PTHR34220">
    <property type="entry name" value="SENSOR HISTIDINE KINASE YPDA"/>
    <property type="match status" value="1"/>
</dbReference>
<dbReference type="SMART" id="SM00304">
    <property type="entry name" value="HAMP"/>
    <property type="match status" value="1"/>
</dbReference>
<dbReference type="Proteomes" id="UP000190080">
    <property type="component" value="Unassembled WGS sequence"/>
</dbReference>
<organism evidence="11 12">
    <name type="scientific">Clostridium oryzae</name>
    <dbReference type="NCBI Taxonomy" id="1450648"/>
    <lineage>
        <taxon>Bacteria</taxon>
        <taxon>Bacillati</taxon>
        <taxon>Bacillota</taxon>
        <taxon>Clostridia</taxon>
        <taxon>Eubacteriales</taxon>
        <taxon>Clostridiaceae</taxon>
        <taxon>Clostridium</taxon>
    </lineage>
</organism>
<accession>A0A1V4IPW7</accession>
<evidence type="ECO:0000256" key="8">
    <source>
        <dbReference type="SAM" id="Phobius"/>
    </source>
</evidence>
<dbReference type="InterPro" id="IPR010559">
    <property type="entry name" value="Sig_transdc_His_kin_internal"/>
</dbReference>
<comment type="caution">
    <text evidence="11">The sequence shown here is derived from an EMBL/GenBank/DDBJ whole genome shotgun (WGS) entry which is preliminary data.</text>
</comment>
<dbReference type="PROSITE" id="PS50109">
    <property type="entry name" value="HIS_KIN"/>
    <property type="match status" value="1"/>
</dbReference>
<dbReference type="Pfam" id="PF06580">
    <property type="entry name" value="His_kinase"/>
    <property type="match status" value="1"/>
</dbReference>
<dbReference type="AlphaFoldDB" id="A0A1V4IPW7"/>
<dbReference type="InterPro" id="IPR003594">
    <property type="entry name" value="HATPase_dom"/>
</dbReference>
<name>A0A1V4IPW7_9CLOT</name>
<reference evidence="11 12" key="1">
    <citation type="submission" date="2017-03" db="EMBL/GenBank/DDBJ databases">
        <title>Genome sequence of Clostridium oryzae DSM 28571.</title>
        <authorList>
            <person name="Poehlein A."/>
            <person name="Daniel R."/>
        </authorList>
    </citation>
    <scope>NUCLEOTIDE SEQUENCE [LARGE SCALE GENOMIC DNA]</scope>
    <source>
        <strain evidence="11 12">DSM 28571</strain>
    </source>
</reference>
<dbReference type="SUPFAM" id="SSF55874">
    <property type="entry name" value="ATPase domain of HSP90 chaperone/DNA topoisomerase II/histidine kinase"/>
    <property type="match status" value="1"/>
</dbReference>
<dbReference type="InterPro" id="IPR004358">
    <property type="entry name" value="Sig_transdc_His_kin-like_C"/>
</dbReference>
<keyword evidence="12" id="KW-1185">Reference proteome</keyword>
<dbReference type="GO" id="GO:0016020">
    <property type="term" value="C:membrane"/>
    <property type="evidence" value="ECO:0007669"/>
    <property type="project" value="UniProtKB-SubCell"/>
</dbReference>
<dbReference type="EMBL" id="MZGV01000018">
    <property type="protein sequence ID" value="OPJ61953.1"/>
    <property type="molecule type" value="Genomic_DNA"/>
</dbReference>
<dbReference type="RefSeq" id="WP_079423917.1">
    <property type="nucleotide sequence ID" value="NZ_MZGV01000018.1"/>
</dbReference>
<keyword evidence="6 11" id="KW-0418">Kinase</keyword>
<keyword evidence="8" id="KW-1133">Transmembrane helix</keyword>
<keyword evidence="8" id="KW-0812">Transmembrane</keyword>
<evidence type="ECO:0000256" key="5">
    <source>
        <dbReference type="ARBA" id="ARBA00022679"/>
    </source>
</evidence>
<dbReference type="EC" id="2.7.13.3" evidence="3"/>
<evidence type="ECO:0000256" key="6">
    <source>
        <dbReference type="ARBA" id="ARBA00022777"/>
    </source>
</evidence>
<dbReference type="OrthoDB" id="9809348at2"/>
<dbReference type="GO" id="GO:0000155">
    <property type="term" value="F:phosphorelay sensor kinase activity"/>
    <property type="evidence" value="ECO:0007669"/>
    <property type="project" value="InterPro"/>
</dbReference>
<feature type="domain" description="HAMP" evidence="10">
    <location>
        <begin position="323"/>
        <end position="375"/>
    </location>
</feature>
<dbReference type="InterPro" id="IPR003660">
    <property type="entry name" value="HAMP_dom"/>
</dbReference>
<dbReference type="InterPro" id="IPR050640">
    <property type="entry name" value="Bact_2-comp_sensor_kinase"/>
</dbReference>
<proteinExistence type="predicted"/>
<keyword evidence="8" id="KW-0472">Membrane</keyword>
<dbReference type="STRING" id="1450648.CLORY_20450"/>
<feature type="domain" description="Histidine kinase" evidence="9">
    <location>
        <begin position="486"/>
        <end position="590"/>
    </location>
</feature>
<keyword evidence="4" id="KW-0597">Phosphoprotein</keyword>
<dbReference type="PANTHER" id="PTHR34220:SF7">
    <property type="entry name" value="SENSOR HISTIDINE KINASE YPDA"/>
    <property type="match status" value="1"/>
</dbReference>
<dbReference type="Gene3D" id="6.10.340.10">
    <property type="match status" value="1"/>
</dbReference>
<dbReference type="SMART" id="SM00387">
    <property type="entry name" value="HATPase_c"/>
    <property type="match status" value="1"/>
</dbReference>
<dbReference type="Gene3D" id="3.30.565.10">
    <property type="entry name" value="Histidine kinase-like ATPase, C-terminal domain"/>
    <property type="match status" value="1"/>
</dbReference>
<keyword evidence="7" id="KW-0902">Two-component regulatory system</keyword>
<comment type="catalytic activity">
    <reaction evidence="1">
        <text>ATP + protein L-histidine = ADP + protein N-phospho-L-histidine.</text>
        <dbReference type="EC" id="2.7.13.3"/>
    </reaction>
</comment>
<evidence type="ECO:0000259" key="9">
    <source>
        <dbReference type="PROSITE" id="PS50109"/>
    </source>
</evidence>
<evidence type="ECO:0000259" key="10">
    <source>
        <dbReference type="PROSITE" id="PS50885"/>
    </source>
</evidence>
<evidence type="ECO:0000256" key="1">
    <source>
        <dbReference type="ARBA" id="ARBA00000085"/>
    </source>
</evidence>
<evidence type="ECO:0000256" key="3">
    <source>
        <dbReference type="ARBA" id="ARBA00012438"/>
    </source>
</evidence>
<dbReference type="InterPro" id="IPR005467">
    <property type="entry name" value="His_kinase_dom"/>
</dbReference>
<feature type="transmembrane region" description="Helical" evidence="8">
    <location>
        <begin position="303"/>
        <end position="321"/>
    </location>
</feature>